<accession>A0A016UBK8</accession>
<feature type="transmembrane region" description="Helical" evidence="1">
    <location>
        <begin position="12"/>
        <end position="31"/>
    </location>
</feature>
<evidence type="ECO:0000313" key="3">
    <source>
        <dbReference type="Proteomes" id="UP000024635"/>
    </source>
</evidence>
<proteinExistence type="predicted"/>
<evidence type="ECO:0000313" key="2">
    <source>
        <dbReference type="EMBL" id="EYC12704.1"/>
    </source>
</evidence>
<name>A0A016UBK8_9BILA</name>
<keyword evidence="3" id="KW-1185">Reference proteome</keyword>
<sequence length="75" mass="8006">MTPLISVLKHHWKIALAGIGATLALSAATYLMGPLVLIYLAKLIIRILSSIIGSLLSCFGRPCKTVGTAREQEEA</sequence>
<organism evidence="2 3">
    <name type="scientific">Ancylostoma ceylanicum</name>
    <dbReference type="NCBI Taxonomy" id="53326"/>
    <lineage>
        <taxon>Eukaryota</taxon>
        <taxon>Metazoa</taxon>
        <taxon>Ecdysozoa</taxon>
        <taxon>Nematoda</taxon>
        <taxon>Chromadorea</taxon>
        <taxon>Rhabditida</taxon>
        <taxon>Rhabditina</taxon>
        <taxon>Rhabditomorpha</taxon>
        <taxon>Strongyloidea</taxon>
        <taxon>Ancylostomatidae</taxon>
        <taxon>Ancylostomatinae</taxon>
        <taxon>Ancylostoma</taxon>
    </lineage>
</organism>
<evidence type="ECO:0000256" key="1">
    <source>
        <dbReference type="SAM" id="Phobius"/>
    </source>
</evidence>
<dbReference type="AlphaFoldDB" id="A0A016UBK8"/>
<keyword evidence="1" id="KW-0472">Membrane</keyword>
<comment type="caution">
    <text evidence="2">The sequence shown here is derived from an EMBL/GenBank/DDBJ whole genome shotgun (WGS) entry which is preliminary data.</text>
</comment>
<keyword evidence="1" id="KW-1133">Transmembrane helix</keyword>
<keyword evidence="1" id="KW-0812">Transmembrane</keyword>
<dbReference type="EMBL" id="JARK01001382">
    <property type="protein sequence ID" value="EYC12704.1"/>
    <property type="molecule type" value="Genomic_DNA"/>
</dbReference>
<protein>
    <submittedName>
        <fullName evidence="2">Uncharacterized protein</fullName>
    </submittedName>
</protein>
<dbReference type="Proteomes" id="UP000024635">
    <property type="component" value="Unassembled WGS sequence"/>
</dbReference>
<gene>
    <name evidence="2" type="primary">Acey_s0046.g1375</name>
    <name evidence="2" type="ORF">Y032_0046g1375</name>
</gene>
<reference evidence="3" key="1">
    <citation type="journal article" date="2015" name="Nat. Genet.">
        <title>The genome and transcriptome of the zoonotic hookworm Ancylostoma ceylanicum identify infection-specific gene families.</title>
        <authorList>
            <person name="Schwarz E.M."/>
            <person name="Hu Y."/>
            <person name="Antoshechkin I."/>
            <person name="Miller M.M."/>
            <person name="Sternberg P.W."/>
            <person name="Aroian R.V."/>
        </authorList>
    </citation>
    <scope>NUCLEOTIDE SEQUENCE</scope>
    <source>
        <strain evidence="3">HY135</strain>
    </source>
</reference>